<name>A0A1W1E724_9ZZZZ</name>
<evidence type="ECO:0000313" key="1">
    <source>
        <dbReference type="EMBL" id="SFV89772.1"/>
    </source>
</evidence>
<accession>A0A1W1E724</accession>
<evidence type="ECO:0008006" key="2">
    <source>
        <dbReference type="Google" id="ProtNLM"/>
    </source>
</evidence>
<dbReference type="EMBL" id="FPIB01000003">
    <property type="protein sequence ID" value="SFV89772.1"/>
    <property type="molecule type" value="Genomic_DNA"/>
</dbReference>
<sequence>MFVLSRAYRHSEDLDFFFPTLKDRKFVFETGERMAKLIGELPGATVEDIRRVKEENAFRLWCRFEDNDETVKVELLNFTCSRLKDAGFIKLPFKTENLYNILLYKLKALCDRPDTIKDLFDLYFIFRDLPPIETDELILDLNEKFESAIGLRYELGHLVRALEYHLKWDIEIADIAHPHDLKEEIENFQKSLHDALASKSLLDFSYKKRIQNNAAKYDLDEKSYLELIDVLDENAFWVNEVLVGL</sequence>
<organism evidence="1">
    <name type="scientific">hydrothermal vent metagenome</name>
    <dbReference type="NCBI Taxonomy" id="652676"/>
    <lineage>
        <taxon>unclassified sequences</taxon>
        <taxon>metagenomes</taxon>
        <taxon>ecological metagenomes</taxon>
    </lineage>
</organism>
<protein>
    <recommendedName>
        <fullName evidence="2">Nucleotidyl transferase AbiEii toxin, Type IV TA system</fullName>
    </recommendedName>
</protein>
<proteinExistence type="predicted"/>
<reference evidence="1" key="1">
    <citation type="submission" date="2016-10" db="EMBL/GenBank/DDBJ databases">
        <authorList>
            <person name="de Groot N.N."/>
        </authorList>
    </citation>
    <scope>NUCLEOTIDE SEQUENCE</scope>
</reference>
<gene>
    <name evidence="1" type="ORF">MNB_SV-4-954</name>
</gene>
<dbReference type="Pfam" id="PF08843">
    <property type="entry name" value="AbiEii"/>
    <property type="match status" value="1"/>
</dbReference>
<dbReference type="InterPro" id="IPR014942">
    <property type="entry name" value="AbiEii"/>
</dbReference>
<dbReference type="AlphaFoldDB" id="A0A1W1E724"/>